<evidence type="ECO:0000313" key="2">
    <source>
        <dbReference type="Proteomes" id="UP001219525"/>
    </source>
</evidence>
<dbReference type="EMBL" id="JARJCW010000010">
    <property type="protein sequence ID" value="KAJ7219979.1"/>
    <property type="molecule type" value="Genomic_DNA"/>
</dbReference>
<protein>
    <submittedName>
        <fullName evidence="1">Uncharacterized protein</fullName>
    </submittedName>
</protein>
<organism evidence="1 2">
    <name type="scientific">Mycena pura</name>
    <dbReference type="NCBI Taxonomy" id="153505"/>
    <lineage>
        <taxon>Eukaryota</taxon>
        <taxon>Fungi</taxon>
        <taxon>Dikarya</taxon>
        <taxon>Basidiomycota</taxon>
        <taxon>Agaricomycotina</taxon>
        <taxon>Agaricomycetes</taxon>
        <taxon>Agaricomycetidae</taxon>
        <taxon>Agaricales</taxon>
        <taxon>Marasmiineae</taxon>
        <taxon>Mycenaceae</taxon>
        <taxon>Mycena</taxon>
    </lineage>
</organism>
<accession>A0AAD6VQF6</accession>
<sequence length="402" mass="45914">MSILSVQKAVDGEWKDVRKEDFKAACTDAAIHANDTVMPLRWKWALPTQMSEAAAALLFQRRRNRRPRSVNSLGKRPSFPLICYSAESDCRPDVVALDRSAFVKRPLPILACWTTPHSRTFRKKNPDVLIFEDQHKLNKGTAVREFEEWVKEQERKPHLDMTRFCWPELELTAEAKLSDLANAILQELVYMRRTQPWMRLILDLVVMTKPWRPRQHSNLSGSRQVDRSPARKTRGFELFHTKTLAPTLKSSHGKPFNTKPSKAALKSQVDVFSAEDRMMEYFHGTMAPDLTLGSMSTTTSSKTEDRWLDVAHGYFVSRETENKGDVRNFLGPCALKVYNADCGSDCYLIQLARDGQVKNVLLPTWEWYYGDALSARGLSSEVVKIYADANRGKQPTANFCPI</sequence>
<dbReference type="Proteomes" id="UP001219525">
    <property type="component" value="Unassembled WGS sequence"/>
</dbReference>
<comment type="caution">
    <text evidence="1">The sequence shown here is derived from an EMBL/GenBank/DDBJ whole genome shotgun (WGS) entry which is preliminary data.</text>
</comment>
<keyword evidence="2" id="KW-1185">Reference proteome</keyword>
<reference evidence="1" key="1">
    <citation type="submission" date="2023-03" db="EMBL/GenBank/DDBJ databases">
        <title>Massive genome expansion in bonnet fungi (Mycena s.s.) driven by repeated elements and novel gene families across ecological guilds.</title>
        <authorList>
            <consortium name="Lawrence Berkeley National Laboratory"/>
            <person name="Harder C.B."/>
            <person name="Miyauchi S."/>
            <person name="Viragh M."/>
            <person name="Kuo A."/>
            <person name="Thoen E."/>
            <person name="Andreopoulos B."/>
            <person name="Lu D."/>
            <person name="Skrede I."/>
            <person name="Drula E."/>
            <person name="Henrissat B."/>
            <person name="Morin E."/>
            <person name="Kohler A."/>
            <person name="Barry K."/>
            <person name="LaButti K."/>
            <person name="Morin E."/>
            <person name="Salamov A."/>
            <person name="Lipzen A."/>
            <person name="Mereny Z."/>
            <person name="Hegedus B."/>
            <person name="Baldrian P."/>
            <person name="Stursova M."/>
            <person name="Weitz H."/>
            <person name="Taylor A."/>
            <person name="Grigoriev I.V."/>
            <person name="Nagy L.G."/>
            <person name="Martin F."/>
            <person name="Kauserud H."/>
        </authorList>
    </citation>
    <scope>NUCLEOTIDE SEQUENCE</scope>
    <source>
        <strain evidence="1">9144</strain>
    </source>
</reference>
<proteinExistence type="predicted"/>
<evidence type="ECO:0000313" key="1">
    <source>
        <dbReference type="EMBL" id="KAJ7219979.1"/>
    </source>
</evidence>
<dbReference type="AlphaFoldDB" id="A0AAD6VQF6"/>
<name>A0AAD6VQF6_9AGAR</name>
<gene>
    <name evidence="1" type="ORF">GGX14DRAFT_584904</name>
</gene>